<protein>
    <recommendedName>
        <fullName evidence="1">R13L1/DRL21-like LRR repeat region domain-containing protein</fullName>
    </recommendedName>
</protein>
<proteinExistence type="predicted"/>
<name>M8B317_AEGTA</name>
<dbReference type="Pfam" id="PF25019">
    <property type="entry name" value="LRR_R13L1-DRL21"/>
    <property type="match status" value="1"/>
</dbReference>
<evidence type="ECO:0000259" key="1">
    <source>
        <dbReference type="Pfam" id="PF25019"/>
    </source>
</evidence>
<organism evidence="2">
    <name type="scientific">Aegilops tauschii</name>
    <name type="common">Tausch's goatgrass</name>
    <name type="synonym">Aegilops squarrosa</name>
    <dbReference type="NCBI Taxonomy" id="37682"/>
    <lineage>
        <taxon>Eukaryota</taxon>
        <taxon>Viridiplantae</taxon>
        <taxon>Streptophyta</taxon>
        <taxon>Embryophyta</taxon>
        <taxon>Tracheophyta</taxon>
        <taxon>Spermatophyta</taxon>
        <taxon>Magnoliopsida</taxon>
        <taxon>Liliopsida</taxon>
        <taxon>Poales</taxon>
        <taxon>Poaceae</taxon>
        <taxon>BOP clade</taxon>
        <taxon>Pooideae</taxon>
        <taxon>Triticodae</taxon>
        <taxon>Triticeae</taxon>
        <taxon>Triticinae</taxon>
        <taxon>Aegilops</taxon>
    </lineage>
</organism>
<dbReference type="InterPro" id="IPR032675">
    <property type="entry name" value="LRR_dom_sf"/>
</dbReference>
<reference evidence="2" key="1">
    <citation type="submission" date="2015-06" db="UniProtKB">
        <authorList>
            <consortium name="EnsemblPlants"/>
        </authorList>
    </citation>
    <scope>IDENTIFICATION</scope>
</reference>
<dbReference type="ExpressionAtlas" id="M8B317">
    <property type="expression patterns" value="baseline"/>
</dbReference>
<dbReference type="AlphaFoldDB" id="M8B317"/>
<evidence type="ECO:0000313" key="2">
    <source>
        <dbReference type="EnsemblPlants" id="EMT08015"/>
    </source>
</evidence>
<dbReference type="InterPro" id="IPR056789">
    <property type="entry name" value="LRR_R13L1-DRL21"/>
</dbReference>
<dbReference type="PANTHER" id="PTHR47186:SF61">
    <property type="entry name" value="LEUCINE-RICH REPEAT-CONTAINING PROTEIN 57-RELATED"/>
    <property type="match status" value="1"/>
</dbReference>
<dbReference type="SUPFAM" id="SSF52058">
    <property type="entry name" value="L domain-like"/>
    <property type="match status" value="1"/>
</dbReference>
<sequence>MTNKFLTSGKMQGMWRKQKLSGGPAINWKYWLVYLGAPLKGPPSFPYGALEALERPPWQDRFTTILRELVPPTTLQKFVIYGYTSISFPNWVMNIGNYLPNVVQMEMVGLPNCNGFPPIAQLPSLRVLTLKDMVSLEEWNTTYSSGEDGVNELMFRVSTNLTVESSKVPLHQRRLLHHLPTLSGLHLEHCSDLTSSPEISWALQSLKSLSLEMSAQSKQSELVGELTYLQQLVITRYLKLDELPDNMRQLKQLQSLMLHTCQSLRQLPLWLRELTSLKKHVISNCSAITTLSNSIEQLTNLQELKIPVCLNLKPWLEAEENKTKLAHIVQKPVCCSPSSRVAIPASPRR</sequence>
<accession>M8B317</accession>
<dbReference type="Gene3D" id="3.80.10.10">
    <property type="entry name" value="Ribonuclease Inhibitor"/>
    <property type="match status" value="1"/>
</dbReference>
<dbReference type="PANTHER" id="PTHR47186">
    <property type="entry name" value="LEUCINE-RICH REPEAT-CONTAINING PROTEIN 57"/>
    <property type="match status" value="1"/>
</dbReference>
<feature type="domain" description="R13L1/DRL21-like LRR repeat region" evidence="1">
    <location>
        <begin position="64"/>
        <end position="133"/>
    </location>
</feature>
<dbReference type="EnsemblPlants" id="EMT08015">
    <property type="protein sequence ID" value="EMT08015"/>
    <property type="gene ID" value="F775_23217"/>
</dbReference>